<dbReference type="AlphaFoldDB" id="A0A8J7LS32"/>
<evidence type="ECO:0000256" key="1">
    <source>
        <dbReference type="SAM" id="Phobius"/>
    </source>
</evidence>
<dbReference type="EMBL" id="JAELVQ010000002">
    <property type="protein sequence ID" value="MBJ6367041.1"/>
    <property type="molecule type" value="Genomic_DNA"/>
</dbReference>
<comment type="caution">
    <text evidence="2">The sequence shown here is derived from an EMBL/GenBank/DDBJ whole genome shotgun (WGS) entry which is preliminary data.</text>
</comment>
<sequence>MKTIHFIYIIIFGSTVLIIYNIIELDFNHPHKGPISGIVSNLLIILAMLAAIRDIKKKG</sequence>
<evidence type="ECO:0000313" key="2">
    <source>
        <dbReference type="EMBL" id="MBJ6367041.1"/>
    </source>
</evidence>
<organism evidence="2 3">
    <name type="scientific">Snuella sedimenti</name>
    <dbReference type="NCBI Taxonomy" id="2798802"/>
    <lineage>
        <taxon>Bacteria</taxon>
        <taxon>Pseudomonadati</taxon>
        <taxon>Bacteroidota</taxon>
        <taxon>Flavobacteriia</taxon>
        <taxon>Flavobacteriales</taxon>
        <taxon>Flavobacteriaceae</taxon>
        <taxon>Snuella</taxon>
    </lineage>
</organism>
<protein>
    <submittedName>
        <fullName evidence="2">Uncharacterized protein</fullName>
    </submittedName>
</protein>
<feature type="transmembrane region" description="Helical" evidence="1">
    <location>
        <begin position="35"/>
        <end position="52"/>
    </location>
</feature>
<name>A0A8J7LS32_9FLAO</name>
<evidence type="ECO:0000313" key="3">
    <source>
        <dbReference type="Proteomes" id="UP000610931"/>
    </source>
</evidence>
<keyword evidence="3" id="KW-1185">Reference proteome</keyword>
<keyword evidence="1" id="KW-1133">Transmembrane helix</keyword>
<gene>
    <name evidence="2" type="ORF">JF259_02960</name>
</gene>
<proteinExistence type="predicted"/>
<feature type="transmembrane region" description="Helical" evidence="1">
    <location>
        <begin position="5"/>
        <end position="23"/>
    </location>
</feature>
<keyword evidence="1" id="KW-0812">Transmembrane</keyword>
<accession>A0A8J7LS32</accession>
<keyword evidence="1" id="KW-0472">Membrane</keyword>
<dbReference type="Proteomes" id="UP000610931">
    <property type="component" value="Unassembled WGS sequence"/>
</dbReference>
<reference evidence="2" key="1">
    <citation type="submission" date="2020-12" db="EMBL/GenBank/DDBJ databases">
        <title>Snuella sp. nov., isolated from sediment in Incheon.</title>
        <authorList>
            <person name="Kim W."/>
        </authorList>
    </citation>
    <scope>NUCLEOTIDE SEQUENCE</scope>
    <source>
        <strain evidence="2">CAU 1569</strain>
    </source>
</reference>